<evidence type="ECO:0000256" key="1">
    <source>
        <dbReference type="SAM" id="Coils"/>
    </source>
</evidence>
<feature type="coiled-coil region" evidence="1">
    <location>
        <begin position="24"/>
        <end position="51"/>
    </location>
</feature>
<protein>
    <submittedName>
        <fullName evidence="2">Uncharacterized protein</fullName>
    </submittedName>
</protein>
<gene>
    <name evidence="2" type="ORF">INT45_005129</name>
</gene>
<evidence type="ECO:0000313" key="3">
    <source>
        <dbReference type="Proteomes" id="UP000646827"/>
    </source>
</evidence>
<dbReference type="AlphaFoldDB" id="A0A8H7VS07"/>
<keyword evidence="1" id="KW-0175">Coiled coil</keyword>
<comment type="caution">
    <text evidence="2">The sequence shown here is derived from an EMBL/GenBank/DDBJ whole genome shotgun (WGS) entry which is preliminary data.</text>
</comment>
<evidence type="ECO:0000313" key="2">
    <source>
        <dbReference type="EMBL" id="KAG2226643.1"/>
    </source>
</evidence>
<dbReference type="OrthoDB" id="2301179at2759"/>
<sequence length="287" mass="32668">MSAVGERDPAREERNAEPIVAVKQENAQNRALEMEDRILALEARNAELVNRVEAMSDIIARQVLAQQEAPSVVNQVGTAIPVQNVPVGRLPTVSDAIRKRNQELGSEGFDLSAKYTATHNRVARLKIMSYIQDLQTYGISREDLSKKVYTHFDNERTKQRLTPERAAVRKTSNRRNGRRHTKCKRRRGAFARHQTELESCFPGGEALLQVKYMSEEDTDDEYPSGIGKRVVVKKLQWLNEKGKRFFARLDELHPPTPSIGLLRVEGVSNVVLNDDEQQQLKEWVVDQ</sequence>
<organism evidence="2 3">
    <name type="scientific">Circinella minor</name>
    <dbReference type="NCBI Taxonomy" id="1195481"/>
    <lineage>
        <taxon>Eukaryota</taxon>
        <taxon>Fungi</taxon>
        <taxon>Fungi incertae sedis</taxon>
        <taxon>Mucoromycota</taxon>
        <taxon>Mucoromycotina</taxon>
        <taxon>Mucoromycetes</taxon>
        <taxon>Mucorales</taxon>
        <taxon>Lichtheimiaceae</taxon>
        <taxon>Circinella</taxon>
    </lineage>
</organism>
<proteinExistence type="predicted"/>
<dbReference type="EMBL" id="JAEPRB010000015">
    <property type="protein sequence ID" value="KAG2226643.1"/>
    <property type="molecule type" value="Genomic_DNA"/>
</dbReference>
<name>A0A8H7VS07_9FUNG</name>
<accession>A0A8H7VS07</accession>
<reference evidence="2 3" key="1">
    <citation type="submission" date="2020-12" db="EMBL/GenBank/DDBJ databases">
        <title>Metabolic potential, ecology and presence of endohyphal bacteria is reflected in genomic diversity of Mucoromycotina.</title>
        <authorList>
            <person name="Muszewska A."/>
            <person name="Okrasinska A."/>
            <person name="Steczkiewicz K."/>
            <person name="Drgas O."/>
            <person name="Orlowska M."/>
            <person name="Perlinska-Lenart U."/>
            <person name="Aleksandrzak-Piekarczyk T."/>
            <person name="Szatraj K."/>
            <person name="Zielenkiewicz U."/>
            <person name="Pilsyk S."/>
            <person name="Malc E."/>
            <person name="Mieczkowski P."/>
            <person name="Kruszewska J.S."/>
            <person name="Biernat P."/>
            <person name="Pawlowska J."/>
        </authorList>
    </citation>
    <scope>NUCLEOTIDE SEQUENCE [LARGE SCALE GENOMIC DNA]</scope>
    <source>
        <strain evidence="2 3">CBS 142.35</strain>
    </source>
</reference>
<keyword evidence="3" id="KW-1185">Reference proteome</keyword>
<dbReference type="Proteomes" id="UP000646827">
    <property type="component" value="Unassembled WGS sequence"/>
</dbReference>